<dbReference type="Gene3D" id="3.40.630.150">
    <property type="entry name" value="Malonyl-CoA decarboxylase, catalytic domain"/>
    <property type="match status" value="1"/>
</dbReference>
<dbReference type="GO" id="GO:0050080">
    <property type="term" value="F:malonyl-CoA decarboxylase activity"/>
    <property type="evidence" value="ECO:0007669"/>
    <property type="project" value="InterPro"/>
</dbReference>
<dbReference type="Pfam" id="PF17408">
    <property type="entry name" value="MCD_N"/>
    <property type="match status" value="1"/>
</dbReference>
<dbReference type="Pfam" id="PF05292">
    <property type="entry name" value="MCD"/>
    <property type="match status" value="1"/>
</dbReference>
<dbReference type="AlphaFoldDB" id="A0A328XVU1"/>
<reference evidence="3 4" key="1">
    <citation type="submission" date="2018-06" db="EMBL/GenBank/DDBJ databases">
        <title>Comparative analysis of microorganisms from saline springs in Andes Mountain Range, Colombia.</title>
        <authorList>
            <person name="Rubin E."/>
        </authorList>
    </citation>
    <scope>NUCLEOTIDE SEQUENCE [LARGE SCALE GENOMIC DNA]</scope>
    <source>
        <strain evidence="3 4">USBA-857</strain>
    </source>
</reference>
<dbReference type="PANTHER" id="PTHR28641:SF1">
    <property type="entry name" value="MALONYL-COA DECARBOXYLASE, MITOCHONDRIAL"/>
    <property type="match status" value="1"/>
</dbReference>
<evidence type="ECO:0000259" key="1">
    <source>
        <dbReference type="Pfam" id="PF05292"/>
    </source>
</evidence>
<dbReference type="InterPro" id="IPR038917">
    <property type="entry name" value="Malonyl_CoA_deC"/>
</dbReference>
<gene>
    <name evidence="3" type="ORF">BCL93_108140</name>
</gene>
<dbReference type="EMBL" id="QLSX01000008">
    <property type="protein sequence ID" value="RAR59790.1"/>
    <property type="molecule type" value="Genomic_DNA"/>
</dbReference>
<accession>A0A328XVU1</accession>
<evidence type="ECO:0000313" key="3">
    <source>
        <dbReference type="EMBL" id="RAR59790.1"/>
    </source>
</evidence>
<dbReference type="Proteomes" id="UP000249700">
    <property type="component" value="Unassembled WGS sequence"/>
</dbReference>
<organism evidence="3 4">
    <name type="scientific">Onishia taeanensis</name>
    <dbReference type="NCBI Taxonomy" id="284577"/>
    <lineage>
        <taxon>Bacteria</taxon>
        <taxon>Pseudomonadati</taxon>
        <taxon>Pseudomonadota</taxon>
        <taxon>Gammaproteobacteria</taxon>
        <taxon>Oceanospirillales</taxon>
        <taxon>Halomonadaceae</taxon>
        <taxon>Onishia</taxon>
    </lineage>
</organism>
<dbReference type="Gene3D" id="1.20.140.90">
    <property type="entry name" value="Malonyl-CoA decarboxylase, oligemerization domain"/>
    <property type="match status" value="1"/>
</dbReference>
<evidence type="ECO:0000313" key="4">
    <source>
        <dbReference type="Proteomes" id="UP000249700"/>
    </source>
</evidence>
<dbReference type="InterPro" id="IPR007956">
    <property type="entry name" value="Malonyl_CoA_deC_C"/>
</dbReference>
<dbReference type="RefSeq" id="WP_112055535.1">
    <property type="nucleotide sequence ID" value="NZ_QLSX01000008.1"/>
</dbReference>
<name>A0A328XVU1_9GAMM</name>
<dbReference type="InterPro" id="IPR038351">
    <property type="entry name" value="MCD_N_sf"/>
</dbReference>
<dbReference type="InterPro" id="IPR042303">
    <property type="entry name" value="Malonyl_CoA_deC_C_sf"/>
</dbReference>
<comment type="caution">
    <text evidence="3">The sequence shown here is derived from an EMBL/GenBank/DDBJ whole genome shotgun (WGS) entry which is preliminary data.</text>
</comment>
<proteinExistence type="predicted"/>
<protein>
    <submittedName>
        <fullName evidence="3">Malonyl-CoA decarboxylase</fullName>
    </submittedName>
</protein>
<sequence>MNMSFLQELFSNITQRDVLLRRREDERSPVDHAMLIKACQALLESDGEASSITLASQTLAIYARLDDDQKRQFFMGLADDFAADPEGIDAAYAAYRETRDNLTQQHLFDVCEPRRQELLRRLNLPSGGTHELVHMREDLLAMLGEHPDLKAIDADFAHLFASWFNRGFLVLKRIDWNTPAVILEKIIRYEAVHEIHDWNDLRRRLDARDRRCFAFFHPAIGDEPLIFVEVALHKGLPDQIQAILDPATYDIEDPEAADTAAFFGISNCQTGLRGISFGNFLIKQVVQELKQELPHLKHFVTLSPVPGFRKWLETVLQDAGDGLDEDAKAALEHLNAPDWASDPEQSQRLKELIKPLAAHYLLKEKNAKALPLNPVARFHLGNGAQLHRINWLGDTSGKGLHQAAGLMVNYLYVLEDIERNHEKYTTHGTIACSSAVRDLDRRARKLLKGEPTK</sequence>
<dbReference type="PANTHER" id="PTHR28641">
    <property type="match status" value="1"/>
</dbReference>
<dbReference type="OrthoDB" id="5292736at2"/>
<evidence type="ECO:0000259" key="2">
    <source>
        <dbReference type="Pfam" id="PF17408"/>
    </source>
</evidence>
<feature type="domain" description="Malonyl-CoA decarboxylase C-terminal" evidence="1">
    <location>
        <begin position="167"/>
        <end position="412"/>
    </location>
</feature>
<dbReference type="InterPro" id="IPR035372">
    <property type="entry name" value="MCD_N"/>
</dbReference>
<dbReference type="GO" id="GO:0006633">
    <property type="term" value="P:fatty acid biosynthetic process"/>
    <property type="evidence" value="ECO:0007669"/>
    <property type="project" value="InterPro"/>
</dbReference>
<feature type="domain" description="Malonyl-CoA decarboxylase N-terminal" evidence="2">
    <location>
        <begin position="81"/>
        <end position="164"/>
    </location>
</feature>